<dbReference type="GO" id="GO:0006654">
    <property type="term" value="P:phosphatidic acid biosynthetic process"/>
    <property type="evidence" value="ECO:0000318"/>
    <property type="project" value="GO_Central"/>
</dbReference>
<evidence type="ECO:0000256" key="4">
    <source>
        <dbReference type="ARBA" id="ARBA00037797"/>
    </source>
</evidence>
<dbReference type="Gene3D" id="3.40.50.1820">
    <property type="entry name" value="alpha/beta hydrolase"/>
    <property type="match status" value="1"/>
</dbReference>
<dbReference type="InterPro" id="IPR000073">
    <property type="entry name" value="AB_hydrolase_1"/>
</dbReference>
<evidence type="ECO:0000256" key="5">
    <source>
        <dbReference type="ARBA" id="ARBA00037874"/>
    </source>
</evidence>
<dbReference type="PRINTS" id="PR00412">
    <property type="entry name" value="EPOXHYDRLASE"/>
</dbReference>
<dbReference type="PANTHER" id="PTHR43798:SF5">
    <property type="entry name" value="MONOACYLGLYCEROL LIPASE ABHD6"/>
    <property type="match status" value="1"/>
</dbReference>
<dbReference type="PRINTS" id="PR00111">
    <property type="entry name" value="ABHYDROLASE"/>
</dbReference>
<dbReference type="RefSeq" id="XP_783117.2">
    <property type="nucleotide sequence ID" value="XM_778024.4"/>
</dbReference>
<dbReference type="SUPFAM" id="SSF53474">
    <property type="entry name" value="alpha/beta-Hydrolases"/>
    <property type="match status" value="1"/>
</dbReference>
<keyword evidence="14" id="KW-1185">Reference proteome</keyword>
<evidence type="ECO:0000256" key="8">
    <source>
        <dbReference type="ARBA" id="ARBA00046308"/>
    </source>
</evidence>
<comment type="catalytic activity">
    <reaction evidence="1">
        <text>Hydrolyzes glycerol monoesters of long-chain fatty acids.</text>
        <dbReference type="EC" id="3.1.1.23"/>
    </reaction>
</comment>
<dbReference type="CTD" id="79575"/>
<feature type="region of interest" description="Disordered" evidence="11">
    <location>
        <begin position="1"/>
        <end position="31"/>
    </location>
</feature>
<comment type="subcellular location">
    <subcellularLocation>
        <location evidence="4">Late endosome membrane</location>
        <topology evidence="4">Single-pass type II membrane protein</topology>
    </subcellularLocation>
    <subcellularLocation>
        <location evidence="5">Lysosome membrane</location>
        <topology evidence="5">Single-pass type II membrane protein</topology>
    </subcellularLocation>
    <subcellularLocation>
        <location evidence="8">Mitochondrion membrane</location>
        <topology evidence="8">Single-pass type II membrane protein</topology>
    </subcellularLocation>
</comment>
<evidence type="ECO:0000256" key="7">
    <source>
        <dbReference type="ARBA" id="ARBA00041848"/>
    </source>
</evidence>
<reference evidence="13" key="2">
    <citation type="submission" date="2021-01" db="UniProtKB">
        <authorList>
            <consortium name="EnsemblMetazoa"/>
        </authorList>
    </citation>
    <scope>IDENTIFICATION</scope>
</reference>
<protein>
    <recommendedName>
        <fullName evidence="6">Protein ABHD8</fullName>
        <ecNumber evidence="2">3.1.1.23</ecNumber>
    </recommendedName>
    <alternativeName>
        <fullName evidence="7">Alpha/beta hydrolase domain-containing protein 8</fullName>
    </alternativeName>
</protein>
<feature type="compositionally biased region" description="Polar residues" evidence="11">
    <location>
        <begin position="148"/>
        <end position="165"/>
    </location>
</feature>
<dbReference type="GO" id="GO:0042171">
    <property type="term" value="F:lysophosphatidic acid acyltransferase activity"/>
    <property type="evidence" value="ECO:0000318"/>
    <property type="project" value="GO_Central"/>
</dbReference>
<evidence type="ECO:0000256" key="10">
    <source>
        <dbReference type="ARBA" id="ARBA00049568"/>
    </source>
</evidence>
<dbReference type="InterPro" id="IPR000639">
    <property type="entry name" value="Epox_hydrolase-like"/>
</dbReference>
<feature type="compositionally biased region" description="Low complexity" evidence="11">
    <location>
        <begin position="109"/>
        <end position="122"/>
    </location>
</feature>
<dbReference type="GO" id="GO:0047372">
    <property type="term" value="F:monoacylglycerol lipase activity"/>
    <property type="evidence" value="ECO:0007669"/>
    <property type="project" value="UniProtKB-EC"/>
</dbReference>
<feature type="compositionally biased region" description="Polar residues" evidence="11">
    <location>
        <begin position="93"/>
        <end position="102"/>
    </location>
</feature>
<dbReference type="EC" id="3.1.1.23" evidence="2"/>
<evidence type="ECO:0000256" key="9">
    <source>
        <dbReference type="ARBA" id="ARBA00047662"/>
    </source>
</evidence>
<dbReference type="GO" id="GO:0052689">
    <property type="term" value="F:carboxylic ester hydrolase activity"/>
    <property type="evidence" value="ECO:0000318"/>
    <property type="project" value="GO_Central"/>
</dbReference>
<feature type="domain" description="AB hydrolase-1" evidence="12">
    <location>
        <begin position="193"/>
        <end position="301"/>
    </location>
</feature>
<dbReference type="GeneID" id="577817"/>
<dbReference type="PANTHER" id="PTHR43798">
    <property type="entry name" value="MONOACYLGLYCEROL LIPASE"/>
    <property type="match status" value="1"/>
</dbReference>
<dbReference type="OrthoDB" id="428974at2759"/>
<dbReference type="FunFam" id="3.40.50.1820:FF:000017">
    <property type="entry name" value="Abhydrolase domain containing 8"/>
    <property type="match status" value="1"/>
</dbReference>
<dbReference type="Proteomes" id="UP000007110">
    <property type="component" value="Unassembled WGS sequence"/>
</dbReference>
<dbReference type="GO" id="GO:0055088">
    <property type="term" value="P:lipid homeostasis"/>
    <property type="evidence" value="ECO:0000318"/>
    <property type="project" value="GO_Central"/>
</dbReference>
<feature type="compositionally biased region" description="Polar residues" evidence="11">
    <location>
        <begin position="1"/>
        <end position="13"/>
    </location>
</feature>
<dbReference type="GO" id="GO:0005765">
    <property type="term" value="C:lysosomal membrane"/>
    <property type="evidence" value="ECO:0007669"/>
    <property type="project" value="UniProtKB-SubCell"/>
</dbReference>
<dbReference type="InterPro" id="IPR029058">
    <property type="entry name" value="AB_hydrolase_fold"/>
</dbReference>
<dbReference type="GO" id="GO:0031902">
    <property type="term" value="C:late endosome membrane"/>
    <property type="evidence" value="ECO:0007669"/>
    <property type="project" value="UniProtKB-SubCell"/>
</dbReference>
<comment type="function">
    <text evidence="10">Lipase that preferentially hydrolysis medium-chain saturated monoacylglycerols including 2-arachidonoylglycerol. Through 2-arachidonoylglycerol degradation may regulate endocannabinoid signaling pathways. Also has a lysophosphatidyl lipase activity with a preference for lysophosphatidylglycerol among other lysophospholipids. Also able to degrade bis(monoacylglycero)phosphate (BMP) and constitutes the major enzyme for BMP catabolism. BMP, also known as lysobisphosphatidic acid, is enriched in late endosomes and lysosomes and plays a key role in the formation of intraluminal vesicles and in lipid sorting.</text>
</comment>
<dbReference type="EnsemblMetazoa" id="XM_778024">
    <property type="protein sequence ID" value="XP_783117"/>
    <property type="gene ID" value="LOC577817"/>
</dbReference>
<feature type="compositionally biased region" description="Low complexity" evidence="11">
    <location>
        <begin position="59"/>
        <end position="73"/>
    </location>
</feature>
<proteinExistence type="predicted"/>
<comment type="catalytic activity">
    <reaction evidence="9">
        <text>1-dodecanoylglycerol + H2O = dodecanoate + glycerol + H(+)</text>
        <dbReference type="Rhea" id="RHEA:44316"/>
        <dbReference type="ChEBI" id="CHEBI:15377"/>
        <dbReference type="ChEBI" id="CHEBI:15378"/>
        <dbReference type="ChEBI" id="CHEBI:17754"/>
        <dbReference type="ChEBI" id="CHEBI:18262"/>
        <dbReference type="ChEBI" id="CHEBI:75539"/>
    </reaction>
</comment>
<evidence type="ECO:0000256" key="2">
    <source>
        <dbReference type="ARBA" id="ARBA00013254"/>
    </source>
</evidence>
<keyword evidence="3" id="KW-0378">Hydrolase</keyword>
<evidence type="ECO:0000256" key="11">
    <source>
        <dbReference type="SAM" id="MobiDB-lite"/>
    </source>
</evidence>
<dbReference type="GO" id="GO:0031966">
    <property type="term" value="C:mitochondrial membrane"/>
    <property type="evidence" value="ECO:0007669"/>
    <property type="project" value="UniProtKB-SubCell"/>
</dbReference>
<evidence type="ECO:0000313" key="13">
    <source>
        <dbReference type="EnsemblMetazoa" id="XP_783117"/>
    </source>
</evidence>
<evidence type="ECO:0000256" key="6">
    <source>
        <dbReference type="ARBA" id="ARBA00039466"/>
    </source>
</evidence>
<evidence type="ECO:0000256" key="3">
    <source>
        <dbReference type="ARBA" id="ARBA00022801"/>
    </source>
</evidence>
<feature type="region of interest" description="Disordered" evidence="11">
    <location>
        <begin position="51"/>
        <end position="174"/>
    </location>
</feature>
<evidence type="ECO:0000256" key="1">
    <source>
        <dbReference type="ARBA" id="ARBA00001613"/>
    </source>
</evidence>
<dbReference type="InterPro" id="IPR050266">
    <property type="entry name" value="AB_hydrolase_sf"/>
</dbReference>
<evidence type="ECO:0000259" key="12">
    <source>
        <dbReference type="Pfam" id="PF00561"/>
    </source>
</evidence>
<organism evidence="13 14">
    <name type="scientific">Strongylocentrotus purpuratus</name>
    <name type="common">Purple sea urchin</name>
    <dbReference type="NCBI Taxonomy" id="7668"/>
    <lineage>
        <taxon>Eukaryota</taxon>
        <taxon>Metazoa</taxon>
        <taxon>Echinodermata</taxon>
        <taxon>Eleutherozoa</taxon>
        <taxon>Echinozoa</taxon>
        <taxon>Echinoidea</taxon>
        <taxon>Euechinoidea</taxon>
        <taxon>Echinacea</taxon>
        <taxon>Camarodonta</taxon>
        <taxon>Echinidea</taxon>
        <taxon>Strongylocentrotidae</taxon>
        <taxon>Strongylocentrotus</taxon>
    </lineage>
</organism>
<reference evidence="14" key="1">
    <citation type="submission" date="2015-02" db="EMBL/GenBank/DDBJ databases">
        <title>Genome sequencing for Strongylocentrotus purpuratus.</title>
        <authorList>
            <person name="Murali S."/>
            <person name="Liu Y."/>
            <person name="Vee V."/>
            <person name="English A."/>
            <person name="Wang M."/>
            <person name="Skinner E."/>
            <person name="Han Y."/>
            <person name="Muzny D.M."/>
            <person name="Worley K.C."/>
            <person name="Gibbs R.A."/>
        </authorList>
    </citation>
    <scope>NUCLEOTIDE SEQUENCE</scope>
</reference>
<sequence length="475" mass="52542">MRNQSKRQPSSRAFGSMNFRNRAISPGPHNVNILELRPGRWLRIQHILGKHQQGDDGDYSQGGSSSGQPNGSGPAQRHVSEGSTTMETKDLKQASNTTSNSRLRNHLPSGNNENMHNQSNSNTTAKKENHQPPSGKADAGSSSSSHSKVATKQRQSVQSKTSVNSEHVRRNRHTSKWSSQVSLISLMDEPGTVLFFLHGVGGCAEVWYHQLQYFQEAGFEIVVPDMLGHGFSRAPKQTAAYKFEELAEDVLAIFDRYAKKRNVLIGHSYGGSFCTLVAKERSRKVTKVVLISNGGPIPLSPEPCHLFCLPSCCLACIKPIINRTFARQAFHTKAERSAVDLRNAFDIPAYVLRATMQGQYWQEGGSDYHSSLSVGVLIIHGCEDELVPQKESETMQETIYASQLELVESAGHMVMVEQPQKVNKLLHAFILKDMTISLAMQRGHVTNHLTNPPDAAAFLPSPLQRHKTVPNFSIT</sequence>
<dbReference type="InParanoid" id="A0A7M7RAL0"/>
<dbReference type="OMA" id="HGCEDEL"/>
<dbReference type="AlphaFoldDB" id="A0A7M7RAL0"/>
<dbReference type="Pfam" id="PF00561">
    <property type="entry name" value="Abhydrolase_1"/>
    <property type="match status" value="1"/>
</dbReference>
<name>A0A7M7RAL0_STRPU</name>
<evidence type="ECO:0000313" key="14">
    <source>
        <dbReference type="Proteomes" id="UP000007110"/>
    </source>
</evidence>
<accession>A0A7M7RAL0</accession>
<dbReference type="KEGG" id="spu:577817"/>